<comment type="caution">
    <text evidence="2">The sequence shown here is derived from an EMBL/GenBank/DDBJ whole genome shotgun (WGS) entry which is preliminary data.</text>
</comment>
<dbReference type="AlphaFoldDB" id="A0A9N8Z2L2"/>
<protein>
    <submittedName>
        <fullName evidence="2">24339_t:CDS:1</fullName>
    </submittedName>
</protein>
<dbReference type="Proteomes" id="UP000789405">
    <property type="component" value="Unassembled WGS sequence"/>
</dbReference>
<evidence type="ECO:0000313" key="2">
    <source>
        <dbReference type="EMBL" id="CAG8461646.1"/>
    </source>
</evidence>
<evidence type="ECO:0000313" key="3">
    <source>
        <dbReference type="Proteomes" id="UP000789405"/>
    </source>
</evidence>
<reference evidence="2" key="1">
    <citation type="submission" date="2021-06" db="EMBL/GenBank/DDBJ databases">
        <authorList>
            <person name="Kallberg Y."/>
            <person name="Tangrot J."/>
            <person name="Rosling A."/>
        </authorList>
    </citation>
    <scope>NUCLEOTIDE SEQUENCE</scope>
    <source>
        <strain evidence="2">MA453B</strain>
    </source>
</reference>
<feature type="region of interest" description="Disordered" evidence="1">
    <location>
        <begin position="1"/>
        <end position="32"/>
    </location>
</feature>
<sequence length="49" mass="5312">MPKRKTRASRFKSNAISSGTSKTKKDDISKVSNKKKVVLTTNSNLASTA</sequence>
<evidence type="ECO:0000256" key="1">
    <source>
        <dbReference type="SAM" id="MobiDB-lite"/>
    </source>
</evidence>
<accession>A0A9N8Z2L2</accession>
<dbReference type="EMBL" id="CAJVPY010000268">
    <property type="protein sequence ID" value="CAG8461646.1"/>
    <property type="molecule type" value="Genomic_DNA"/>
</dbReference>
<organism evidence="2 3">
    <name type="scientific">Dentiscutata erythropus</name>
    <dbReference type="NCBI Taxonomy" id="1348616"/>
    <lineage>
        <taxon>Eukaryota</taxon>
        <taxon>Fungi</taxon>
        <taxon>Fungi incertae sedis</taxon>
        <taxon>Mucoromycota</taxon>
        <taxon>Glomeromycotina</taxon>
        <taxon>Glomeromycetes</taxon>
        <taxon>Diversisporales</taxon>
        <taxon>Gigasporaceae</taxon>
        <taxon>Dentiscutata</taxon>
    </lineage>
</organism>
<gene>
    <name evidence="2" type="ORF">DERYTH_LOCUS1037</name>
</gene>
<keyword evidence="3" id="KW-1185">Reference proteome</keyword>
<feature type="compositionally biased region" description="Basic residues" evidence="1">
    <location>
        <begin position="1"/>
        <end position="10"/>
    </location>
</feature>
<feature type="non-terminal residue" evidence="2">
    <location>
        <position position="49"/>
    </location>
</feature>
<feature type="compositionally biased region" description="Polar residues" evidence="1">
    <location>
        <begin position="11"/>
        <end position="21"/>
    </location>
</feature>
<name>A0A9N8Z2L2_9GLOM</name>
<proteinExistence type="predicted"/>